<organism evidence="1 2">
    <name type="scientific">Algivirga pacifica</name>
    <dbReference type="NCBI Taxonomy" id="1162670"/>
    <lineage>
        <taxon>Bacteria</taxon>
        <taxon>Pseudomonadati</taxon>
        <taxon>Bacteroidota</taxon>
        <taxon>Cytophagia</taxon>
        <taxon>Cytophagales</taxon>
        <taxon>Flammeovirgaceae</taxon>
        <taxon>Algivirga</taxon>
    </lineage>
</organism>
<name>A0ABP9DC36_9BACT</name>
<evidence type="ECO:0008006" key="3">
    <source>
        <dbReference type="Google" id="ProtNLM"/>
    </source>
</evidence>
<accession>A0ABP9DC36</accession>
<evidence type="ECO:0000313" key="1">
    <source>
        <dbReference type="EMBL" id="GAA4836958.1"/>
    </source>
</evidence>
<dbReference type="Proteomes" id="UP001500298">
    <property type="component" value="Unassembled WGS sequence"/>
</dbReference>
<evidence type="ECO:0000313" key="2">
    <source>
        <dbReference type="Proteomes" id="UP001500298"/>
    </source>
</evidence>
<proteinExistence type="predicted"/>
<dbReference type="EMBL" id="BAABJX010000033">
    <property type="protein sequence ID" value="GAA4836958.1"/>
    <property type="molecule type" value="Genomic_DNA"/>
</dbReference>
<protein>
    <recommendedName>
        <fullName evidence="3">PH domain-containing protein</fullName>
    </recommendedName>
</protein>
<keyword evidence="2" id="KW-1185">Reference proteome</keyword>
<gene>
    <name evidence="1" type="ORF">GCM10023331_22720</name>
</gene>
<reference evidence="2" key="1">
    <citation type="journal article" date="2019" name="Int. J. Syst. Evol. Microbiol.">
        <title>The Global Catalogue of Microorganisms (GCM) 10K type strain sequencing project: providing services to taxonomists for standard genome sequencing and annotation.</title>
        <authorList>
            <consortium name="The Broad Institute Genomics Platform"/>
            <consortium name="The Broad Institute Genome Sequencing Center for Infectious Disease"/>
            <person name="Wu L."/>
            <person name="Ma J."/>
        </authorList>
    </citation>
    <scope>NUCLEOTIDE SEQUENCE [LARGE SCALE GENOMIC DNA]</scope>
    <source>
        <strain evidence="2">JCM 18326</strain>
    </source>
</reference>
<comment type="caution">
    <text evidence="1">The sequence shown here is derived from an EMBL/GenBank/DDBJ whole genome shotgun (WGS) entry which is preliminary data.</text>
</comment>
<sequence length="112" mass="13128">MLVALTEVEQILLKGSHLVFKRKHIFGNDQQNIPIADISNIQVVEKYERVKNKSGIRKTRTIYKAVIYWDDDQYIFFDSTSSDEKKWAITQLKEIILLAKRTEKGSVYHKVD</sequence>